<dbReference type="EMBL" id="BPLR01001089">
    <property type="protein sequence ID" value="GIY99846.1"/>
    <property type="molecule type" value="Genomic_DNA"/>
</dbReference>
<dbReference type="Proteomes" id="UP001054945">
    <property type="component" value="Unassembled WGS sequence"/>
</dbReference>
<keyword evidence="2" id="KW-1185">Reference proteome</keyword>
<accession>A0AAV4XXI2</accession>
<dbReference type="AlphaFoldDB" id="A0AAV4XXI2"/>
<reference evidence="1 2" key="1">
    <citation type="submission" date="2021-06" db="EMBL/GenBank/DDBJ databases">
        <title>Caerostris extrusa draft genome.</title>
        <authorList>
            <person name="Kono N."/>
            <person name="Arakawa K."/>
        </authorList>
    </citation>
    <scope>NUCLEOTIDE SEQUENCE [LARGE SCALE GENOMIC DNA]</scope>
</reference>
<evidence type="ECO:0000313" key="1">
    <source>
        <dbReference type="EMBL" id="GIY99846.1"/>
    </source>
</evidence>
<comment type="caution">
    <text evidence="1">The sequence shown here is derived from an EMBL/GenBank/DDBJ whole genome shotgun (WGS) entry which is preliminary data.</text>
</comment>
<proteinExistence type="predicted"/>
<name>A0AAV4XXI2_CAEEX</name>
<organism evidence="1 2">
    <name type="scientific">Caerostris extrusa</name>
    <name type="common">Bark spider</name>
    <name type="synonym">Caerostris bankana</name>
    <dbReference type="NCBI Taxonomy" id="172846"/>
    <lineage>
        <taxon>Eukaryota</taxon>
        <taxon>Metazoa</taxon>
        <taxon>Ecdysozoa</taxon>
        <taxon>Arthropoda</taxon>
        <taxon>Chelicerata</taxon>
        <taxon>Arachnida</taxon>
        <taxon>Araneae</taxon>
        <taxon>Araneomorphae</taxon>
        <taxon>Entelegynae</taxon>
        <taxon>Araneoidea</taxon>
        <taxon>Araneidae</taxon>
        <taxon>Caerostris</taxon>
    </lineage>
</organism>
<evidence type="ECO:0000313" key="2">
    <source>
        <dbReference type="Proteomes" id="UP001054945"/>
    </source>
</evidence>
<sequence>MPHISQQKGGNISYIFLIAARGVDLSSRCRYPYNPMMRNEEEPISYIIVVVLAKPWPLGSPYAYHIYPTESRAHDLLYKGGHQFHVCILHTNPLMENERRTCFLLT</sequence>
<gene>
    <name evidence="1" type="ORF">CEXT_161681</name>
</gene>
<protein>
    <submittedName>
        <fullName evidence="1">Uncharacterized protein</fullName>
    </submittedName>
</protein>